<evidence type="ECO:0000256" key="1">
    <source>
        <dbReference type="ARBA" id="ARBA00022729"/>
    </source>
</evidence>
<organism evidence="2 3">
    <name type="scientific">Sinorhizobium medicae</name>
    <dbReference type="NCBI Taxonomy" id="110321"/>
    <lineage>
        <taxon>Bacteria</taxon>
        <taxon>Pseudomonadati</taxon>
        <taxon>Pseudomonadota</taxon>
        <taxon>Alphaproteobacteria</taxon>
        <taxon>Hyphomicrobiales</taxon>
        <taxon>Rhizobiaceae</taxon>
        <taxon>Sinorhizobium/Ensifer group</taxon>
        <taxon>Sinorhizobium</taxon>
    </lineage>
</organism>
<dbReference type="AlphaFoldDB" id="A0A508X635"/>
<dbReference type="Proteomes" id="UP000507954">
    <property type="component" value="Unassembled WGS sequence"/>
</dbReference>
<reference evidence="2 3" key="1">
    <citation type="submission" date="2019-06" db="EMBL/GenBank/DDBJ databases">
        <authorList>
            <person name="Le Quere A."/>
            <person name="Colella S."/>
        </authorList>
    </citation>
    <scope>NUCLEOTIDE SEQUENCE [LARGE SCALE GENOMIC DNA]</scope>
    <source>
        <strain evidence="2">EmedicaeMD41</strain>
    </source>
</reference>
<accession>A0A508X635</accession>
<keyword evidence="1" id="KW-0732">Signal</keyword>
<evidence type="ECO:0000313" key="3">
    <source>
        <dbReference type="Proteomes" id="UP000507954"/>
    </source>
</evidence>
<gene>
    <name evidence="2" type="ORF">EMEDMD4_790034</name>
</gene>
<sequence>MTNEHRNFRQRLLALAAASIGTLAASAFSYGAAIYRAANPEPLRTAALGETVDTGRWLVTVTGSRVSDLPPTGRKPLEPKAFLLVEFEADNRSASTAYLSSKLFTFASQEGKLASPTFYLARDKAIGGSLHPGMPERLTAVWEWPAGETPPRELKLLIGSQIYKKRDNLYGASSWLDRDPVAVVPLAIAAKTEGAAPS</sequence>
<evidence type="ECO:0000313" key="2">
    <source>
        <dbReference type="EMBL" id="VTZ65010.1"/>
    </source>
</evidence>
<name>A0A508X635_9HYPH</name>
<dbReference type="InterPro" id="IPR029050">
    <property type="entry name" value="Immunoprotect_excell_Ig-like"/>
</dbReference>
<dbReference type="Gene3D" id="2.60.40.1240">
    <property type="match status" value="1"/>
</dbReference>
<protein>
    <submittedName>
        <fullName evidence="2">Uncharacterized protein</fullName>
    </submittedName>
</protein>
<dbReference type="EMBL" id="CABFNB010000149">
    <property type="protein sequence ID" value="VTZ65010.1"/>
    <property type="molecule type" value="Genomic_DNA"/>
</dbReference>
<proteinExistence type="predicted"/>